<dbReference type="PROSITE" id="PS50240">
    <property type="entry name" value="TRYPSIN_DOM"/>
    <property type="match status" value="1"/>
</dbReference>
<comment type="caution">
    <text evidence="4">The sequence shown here is derived from an EMBL/GenBank/DDBJ whole genome shotgun (WGS) entry which is preliminary data.</text>
</comment>
<evidence type="ECO:0000256" key="2">
    <source>
        <dbReference type="ARBA" id="ARBA00024195"/>
    </source>
</evidence>
<dbReference type="InterPro" id="IPR009003">
    <property type="entry name" value="Peptidase_S1_PA"/>
</dbReference>
<dbReference type="Proteomes" id="UP000024635">
    <property type="component" value="Unassembled WGS sequence"/>
</dbReference>
<evidence type="ECO:0000259" key="3">
    <source>
        <dbReference type="PROSITE" id="PS50240"/>
    </source>
</evidence>
<dbReference type="InterPro" id="IPR043504">
    <property type="entry name" value="Peptidase_S1_PA_chymotrypsin"/>
</dbReference>
<keyword evidence="1" id="KW-1015">Disulfide bond</keyword>
<dbReference type="OrthoDB" id="5844829at2759"/>
<dbReference type="STRING" id="53326.A0A016S911"/>
<reference evidence="5" key="1">
    <citation type="journal article" date="2015" name="Nat. Genet.">
        <title>The genome and transcriptome of the zoonotic hookworm Ancylostoma ceylanicum identify infection-specific gene families.</title>
        <authorList>
            <person name="Schwarz E.M."/>
            <person name="Hu Y."/>
            <person name="Antoshechkin I."/>
            <person name="Miller M.M."/>
            <person name="Sternberg P.W."/>
            <person name="Aroian R.V."/>
        </authorList>
    </citation>
    <scope>NUCLEOTIDE SEQUENCE</scope>
    <source>
        <strain evidence="5">HY135</strain>
    </source>
</reference>
<dbReference type="Pfam" id="PF00089">
    <property type="entry name" value="Trypsin"/>
    <property type="match status" value="1"/>
</dbReference>
<protein>
    <recommendedName>
        <fullName evidence="3">Peptidase S1 domain-containing protein</fullName>
    </recommendedName>
</protein>
<dbReference type="SMART" id="SM00020">
    <property type="entry name" value="Tryp_SPc"/>
    <property type="match status" value="1"/>
</dbReference>
<dbReference type="GO" id="GO:0004252">
    <property type="term" value="F:serine-type endopeptidase activity"/>
    <property type="evidence" value="ECO:0007669"/>
    <property type="project" value="InterPro"/>
</dbReference>
<dbReference type="InterPro" id="IPR033116">
    <property type="entry name" value="TRYPSIN_SER"/>
</dbReference>
<dbReference type="EMBL" id="JARK01001607">
    <property type="protein sequence ID" value="EYB86936.1"/>
    <property type="molecule type" value="Genomic_DNA"/>
</dbReference>
<dbReference type="AlphaFoldDB" id="A0A016S911"/>
<dbReference type="GO" id="GO:0006508">
    <property type="term" value="P:proteolysis"/>
    <property type="evidence" value="ECO:0007669"/>
    <property type="project" value="InterPro"/>
</dbReference>
<feature type="domain" description="Peptidase S1" evidence="3">
    <location>
        <begin position="1"/>
        <end position="195"/>
    </location>
</feature>
<dbReference type="SUPFAM" id="SSF50494">
    <property type="entry name" value="Trypsin-like serine proteases"/>
    <property type="match status" value="1"/>
</dbReference>
<comment type="similarity">
    <text evidence="2">Belongs to the peptidase S1 family. CLIP subfamily.</text>
</comment>
<dbReference type="InterPro" id="IPR001254">
    <property type="entry name" value="Trypsin_dom"/>
</dbReference>
<evidence type="ECO:0000313" key="4">
    <source>
        <dbReference type="EMBL" id="EYB86936.1"/>
    </source>
</evidence>
<dbReference type="PROSITE" id="PS00135">
    <property type="entry name" value="TRYPSIN_SER"/>
    <property type="match status" value="1"/>
</dbReference>
<keyword evidence="5" id="KW-1185">Reference proteome</keyword>
<accession>A0A016S911</accession>
<name>A0A016S911_9BILA</name>
<evidence type="ECO:0000256" key="1">
    <source>
        <dbReference type="ARBA" id="ARBA00023157"/>
    </source>
</evidence>
<sequence>MMHAPSALLPIALRQSPLETSFVVGSSMNPGLGRRPTWPPESKQSLFNTGVSSVCLVRDDSEFLTPTNEAIVTGFGLHIVSETAFGVTMGVSDVMLKTSLPIIPHRLCQQEWSSLSRGAILITEKQLCAGSIMHGTGPGDSGGPLLARDKIGRLVQLGITSFGAAGFQGLLDQSTYPGVYTRVSSYIPWMETVINSGSTPFAFTAFLYTRILGAF</sequence>
<evidence type="ECO:0000313" key="5">
    <source>
        <dbReference type="Proteomes" id="UP000024635"/>
    </source>
</evidence>
<dbReference type="PANTHER" id="PTHR24256">
    <property type="entry name" value="TRYPTASE-RELATED"/>
    <property type="match status" value="1"/>
</dbReference>
<proteinExistence type="inferred from homology"/>
<dbReference type="Gene3D" id="2.40.10.10">
    <property type="entry name" value="Trypsin-like serine proteases"/>
    <property type="match status" value="1"/>
</dbReference>
<dbReference type="InterPro" id="IPR051487">
    <property type="entry name" value="Ser/Thr_Proteases_Immune/Dev"/>
</dbReference>
<organism evidence="4 5">
    <name type="scientific">Ancylostoma ceylanicum</name>
    <dbReference type="NCBI Taxonomy" id="53326"/>
    <lineage>
        <taxon>Eukaryota</taxon>
        <taxon>Metazoa</taxon>
        <taxon>Ecdysozoa</taxon>
        <taxon>Nematoda</taxon>
        <taxon>Chromadorea</taxon>
        <taxon>Rhabditida</taxon>
        <taxon>Rhabditina</taxon>
        <taxon>Rhabditomorpha</taxon>
        <taxon>Strongyloidea</taxon>
        <taxon>Ancylostomatidae</taxon>
        <taxon>Ancylostomatinae</taxon>
        <taxon>Ancylostoma</taxon>
    </lineage>
</organism>
<gene>
    <name evidence="4" type="primary">Acey_s0271.g903</name>
    <name evidence="4" type="synonym">Acey-try-3</name>
    <name evidence="4" type="ORF">Y032_0271g903</name>
</gene>